<feature type="domain" description="HTH marR-type" evidence="1">
    <location>
        <begin position="24"/>
        <end position="156"/>
    </location>
</feature>
<dbReference type="SUPFAM" id="SSF46785">
    <property type="entry name" value="Winged helix' DNA-binding domain"/>
    <property type="match status" value="1"/>
</dbReference>
<dbReference type="Pfam" id="PF01047">
    <property type="entry name" value="MarR"/>
    <property type="match status" value="1"/>
</dbReference>
<dbReference type="SMART" id="SM00347">
    <property type="entry name" value="HTH_MARR"/>
    <property type="match status" value="1"/>
</dbReference>
<protein>
    <submittedName>
        <fullName evidence="2">Transcriptional regulator</fullName>
    </submittedName>
</protein>
<evidence type="ECO:0000313" key="2">
    <source>
        <dbReference type="EMBL" id="BAT27704.1"/>
    </source>
</evidence>
<dbReference type="GO" id="GO:0006950">
    <property type="term" value="P:response to stress"/>
    <property type="evidence" value="ECO:0007669"/>
    <property type="project" value="TreeGrafter"/>
</dbReference>
<dbReference type="EMBL" id="LC066375">
    <property type="protein sequence ID" value="BAT27704.1"/>
    <property type="molecule type" value="Genomic_DNA"/>
</dbReference>
<dbReference type="AlphaFoldDB" id="A0A0P0Z183"/>
<dbReference type="Gene3D" id="1.10.10.10">
    <property type="entry name" value="Winged helix-like DNA-binding domain superfamily/Winged helix DNA-binding domain"/>
    <property type="match status" value="1"/>
</dbReference>
<dbReference type="GO" id="GO:0003700">
    <property type="term" value="F:DNA-binding transcription factor activity"/>
    <property type="evidence" value="ECO:0007669"/>
    <property type="project" value="InterPro"/>
</dbReference>
<dbReference type="PANTHER" id="PTHR33164">
    <property type="entry name" value="TRANSCRIPTIONAL REGULATOR, MARR FAMILY"/>
    <property type="match status" value="1"/>
</dbReference>
<dbReference type="InterPro" id="IPR000835">
    <property type="entry name" value="HTH_MarR-typ"/>
</dbReference>
<reference evidence="2" key="1">
    <citation type="journal article" date="2015" name="Proc. Natl. Acad. Sci. U.S.A.">
        <title>Bacterial clade with the ribosomal RNA operon on a small plasmid rather than the chromosome.</title>
        <authorList>
            <person name="Anda M."/>
            <person name="Ohtsubo Y."/>
            <person name="Okubo T."/>
            <person name="Sugawara M."/>
            <person name="Nagata Y."/>
            <person name="Tsuda M."/>
            <person name="Minamisawa K."/>
            <person name="Mitsui H."/>
        </authorList>
    </citation>
    <scope>NUCLEOTIDE SEQUENCE</scope>
    <source>
        <strain evidence="2">JCM 14755</strain>
    </source>
</reference>
<dbReference type="PANTHER" id="PTHR33164:SF43">
    <property type="entry name" value="HTH-TYPE TRANSCRIPTIONAL REPRESSOR YETL"/>
    <property type="match status" value="1"/>
</dbReference>
<dbReference type="PROSITE" id="PS50995">
    <property type="entry name" value="HTH_MARR_2"/>
    <property type="match status" value="1"/>
</dbReference>
<dbReference type="InterPro" id="IPR039422">
    <property type="entry name" value="MarR/SlyA-like"/>
</dbReference>
<organism evidence="2">
    <name type="scientific">Aureimonas frigidaquae</name>
    <dbReference type="NCBI Taxonomy" id="424757"/>
    <lineage>
        <taxon>Bacteria</taxon>
        <taxon>Pseudomonadati</taxon>
        <taxon>Pseudomonadota</taxon>
        <taxon>Alphaproteobacteria</taxon>
        <taxon>Hyphomicrobiales</taxon>
        <taxon>Aurantimonadaceae</taxon>
        <taxon>Aureimonas</taxon>
    </lineage>
</organism>
<name>A0A0P0Z183_9HYPH</name>
<dbReference type="InterPro" id="IPR036388">
    <property type="entry name" value="WH-like_DNA-bd_sf"/>
</dbReference>
<proteinExistence type="predicted"/>
<sequence length="166" mass="18337">MHTGANDMERHATQDTIDEHADTRDLLVPRLSMISKSTRALLGLKLADADLVIGQDQALIALAQSGGRHLTEVADELLVRPSTISKMIDPLERAGICRRNRSKDDMRKIMLVLTPKGRKLADEARAISAELDRELVACVPEDRLAALNEDLGRVSLALKARLSRLR</sequence>
<accession>A0A0P0Z183</accession>
<dbReference type="InterPro" id="IPR036390">
    <property type="entry name" value="WH_DNA-bd_sf"/>
</dbReference>
<evidence type="ECO:0000259" key="1">
    <source>
        <dbReference type="PROSITE" id="PS50995"/>
    </source>
</evidence>
<dbReference type="OrthoDB" id="7774677at2"/>